<keyword evidence="1" id="KW-0812">Transmembrane</keyword>
<organism evidence="2 3">
    <name type="scientific">Microbaculum marinum</name>
    <dbReference type="NCBI Taxonomy" id="1764581"/>
    <lineage>
        <taxon>Bacteria</taxon>
        <taxon>Pseudomonadati</taxon>
        <taxon>Pseudomonadota</taxon>
        <taxon>Alphaproteobacteria</taxon>
        <taxon>Hyphomicrobiales</taxon>
        <taxon>Tepidamorphaceae</taxon>
        <taxon>Microbaculum</taxon>
    </lineage>
</organism>
<evidence type="ECO:0000313" key="3">
    <source>
        <dbReference type="Proteomes" id="UP001378188"/>
    </source>
</evidence>
<feature type="transmembrane region" description="Helical" evidence="1">
    <location>
        <begin position="16"/>
        <end position="37"/>
    </location>
</feature>
<dbReference type="Pfam" id="PF07963">
    <property type="entry name" value="N_methyl"/>
    <property type="match status" value="1"/>
</dbReference>
<proteinExistence type="predicted"/>
<dbReference type="Proteomes" id="UP001378188">
    <property type="component" value="Unassembled WGS sequence"/>
</dbReference>
<dbReference type="InterPro" id="IPR045584">
    <property type="entry name" value="Pilin-like"/>
</dbReference>
<dbReference type="AlphaFoldDB" id="A0AAW9RZZ2"/>
<protein>
    <submittedName>
        <fullName evidence="2">GspH/FimT family pseudopilin</fullName>
    </submittedName>
</protein>
<keyword evidence="1" id="KW-0472">Membrane</keyword>
<dbReference type="InterPro" id="IPR012902">
    <property type="entry name" value="N_methyl_site"/>
</dbReference>
<dbReference type="NCBIfam" id="TIGR02532">
    <property type="entry name" value="IV_pilin_GFxxxE"/>
    <property type="match status" value="1"/>
</dbReference>
<evidence type="ECO:0000256" key="1">
    <source>
        <dbReference type="SAM" id="Phobius"/>
    </source>
</evidence>
<dbReference type="GO" id="GO:0005886">
    <property type="term" value="C:plasma membrane"/>
    <property type="evidence" value="ECO:0007669"/>
    <property type="project" value="UniProtKB-SubCell"/>
</dbReference>
<dbReference type="EMBL" id="JAZHOF010000012">
    <property type="protein sequence ID" value="MEJ8574483.1"/>
    <property type="molecule type" value="Genomic_DNA"/>
</dbReference>
<name>A0AAW9RZZ2_9HYPH</name>
<dbReference type="RefSeq" id="WP_340332185.1">
    <property type="nucleotide sequence ID" value="NZ_JAZHOF010000012.1"/>
</dbReference>
<keyword evidence="1" id="KW-1133">Transmembrane helix</keyword>
<accession>A0AAW9RZZ2</accession>
<dbReference type="GO" id="GO:0015628">
    <property type="term" value="P:protein secretion by the type II secretion system"/>
    <property type="evidence" value="ECO:0007669"/>
    <property type="project" value="InterPro"/>
</dbReference>
<reference evidence="2 3" key="1">
    <citation type="submission" date="2024-02" db="EMBL/GenBank/DDBJ databases">
        <title>Genome analysis and characterization of Microbaculum marinisediminis sp. nov., isolated from marine sediment.</title>
        <authorList>
            <person name="Du Z.-J."/>
            <person name="Ye Y.-Q."/>
            <person name="Zhang Z.-R."/>
            <person name="Yuan S.-M."/>
            <person name="Zhang X.-Y."/>
        </authorList>
    </citation>
    <scope>NUCLEOTIDE SEQUENCE [LARGE SCALE GENOMIC DNA]</scope>
    <source>
        <strain evidence="2 3">SDUM1044001</strain>
    </source>
</reference>
<gene>
    <name evidence="2" type="ORF">V3328_23595</name>
</gene>
<dbReference type="SUPFAM" id="SSF54523">
    <property type="entry name" value="Pili subunits"/>
    <property type="match status" value="1"/>
</dbReference>
<comment type="caution">
    <text evidence="2">The sequence shown here is derived from an EMBL/GenBank/DDBJ whole genome shotgun (WGS) entry which is preliminary data.</text>
</comment>
<sequence length="162" mass="17413">MHRIYRASRPFRPDDGFALIEMVVALAIFGLVASLVLPRVDRDPGPAALEAKAYEIAAIFRDDRNAAMLGRREIVSQIDLDRRIAISGSRSHAVRVPDTVAIDLVQSEAEVVPGGGGIRFYPDGQASGGAVTLHRGTYGYRISVNWLTAAVDVSPVAAVAMQ</sequence>
<dbReference type="GO" id="GO:0015627">
    <property type="term" value="C:type II protein secretion system complex"/>
    <property type="evidence" value="ECO:0007669"/>
    <property type="project" value="InterPro"/>
</dbReference>
<evidence type="ECO:0000313" key="2">
    <source>
        <dbReference type="EMBL" id="MEJ8574483.1"/>
    </source>
</evidence>
<keyword evidence="3" id="KW-1185">Reference proteome</keyword>